<dbReference type="FunFam" id="2.60.120.650:FF:000045">
    <property type="entry name" value="F-box protein At1g78280"/>
    <property type="match status" value="1"/>
</dbReference>
<feature type="compositionally biased region" description="Basic and acidic residues" evidence="6">
    <location>
        <begin position="547"/>
        <end position="568"/>
    </location>
</feature>
<dbReference type="CDD" id="cd02208">
    <property type="entry name" value="cupin_RmlC-like"/>
    <property type="match status" value="1"/>
</dbReference>
<dbReference type="Pfam" id="PF12937">
    <property type="entry name" value="F-box-like"/>
    <property type="match status" value="1"/>
</dbReference>
<keyword evidence="3" id="KW-0560">Oxidoreductase</keyword>
<evidence type="ECO:0000256" key="2">
    <source>
        <dbReference type="ARBA" id="ARBA00022723"/>
    </source>
</evidence>
<organism evidence="9 10">
    <name type="scientific">Lunasporangiospora selenospora</name>
    <dbReference type="NCBI Taxonomy" id="979761"/>
    <lineage>
        <taxon>Eukaryota</taxon>
        <taxon>Fungi</taxon>
        <taxon>Fungi incertae sedis</taxon>
        <taxon>Mucoromycota</taxon>
        <taxon>Mortierellomycotina</taxon>
        <taxon>Mortierellomycetes</taxon>
        <taxon>Mortierellales</taxon>
        <taxon>Mortierellaceae</taxon>
        <taxon>Lunasporangiospora</taxon>
    </lineage>
</organism>
<dbReference type="InterPro" id="IPR003347">
    <property type="entry name" value="JmjC_dom"/>
</dbReference>
<accession>A0A9P6KDS3</accession>
<evidence type="ECO:0000256" key="4">
    <source>
        <dbReference type="ARBA" id="ARBA00023004"/>
    </source>
</evidence>
<evidence type="ECO:0000259" key="8">
    <source>
        <dbReference type="PROSITE" id="PS51184"/>
    </source>
</evidence>
<evidence type="ECO:0008006" key="11">
    <source>
        <dbReference type="Google" id="ProtNLM"/>
    </source>
</evidence>
<name>A0A9P6KDS3_9FUNG</name>
<reference evidence="9" key="1">
    <citation type="journal article" date="2020" name="Fungal Divers.">
        <title>Resolving the Mortierellaceae phylogeny through synthesis of multi-gene phylogenetics and phylogenomics.</title>
        <authorList>
            <person name="Vandepol N."/>
            <person name="Liber J."/>
            <person name="Desiro A."/>
            <person name="Na H."/>
            <person name="Kennedy M."/>
            <person name="Barry K."/>
            <person name="Grigoriev I.V."/>
            <person name="Miller A.N."/>
            <person name="O'Donnell K."/>
            <person name="Stajich J.E."/>
            <person name="Bonito G."/>
        </authorList>
    </citation>
    <scope>NUCLEOTIDE SEQUENCE</scope>
    <source>
        <strain evidence="9">KOD1015</strain>
    </source>
</reference>
<dbReference type="GO" id="GO:0000987">
    <property type="term" value="F:cis-regulatory region sequence-specific DNA binding"/>
    <property type="evidence" value="ECO:0007669"/>
    <property type="project" value="TreeGrafter"/>
</dbReference>
<keyword evidence="4" id="KW-0408">Iron</keyword>
<comment type="caution">
    <text evidence="9">The sequence shown here is derived from an EMBL/GenBank/DDBJ whole genome shotgun (WGS) entry which is preliminary data.</text>
</comment>
<dbReference type="GO" id="GO:0046872">
    <property type="term" value="F:metal ion binding"/>
    <property type="evidence" value="ECO:0007669"/>
    <property type="project" value="UniProtKB-KW"/>
</dbReference>
<dbReference type="Pfam" id="PF13621">
    <property type="entry name" value="Cupin_8"/>
    <property type="match status" value="1"/>
</dbReference>
<evidence type="ECO:0000313" key="9">
    <source>
        <dbReference type="EMBL" id="KAF9581020.1"/>
    </source>
</evidence>
<comment type="subcellular location">
    <subcellularLocation>
        <location evidence="1">Nucleus</location>
    </subcellularLocation>
</comment>
<dbReference type="EMBL" id="JAABOA010001712">
    <property type="protein sequence ID" value="KAF9581020.1"/>
    <property type="molecule type" value="Genomic_DNA"/>
</dbReference>
<dbReference type="GO" id="GO:0005634">
    <property type="term" value="C:nucleus"/>
    <property type="evidence" value="ECO:0007669"/>
    <property type="project" value="UniProtKB-SubCell"/>
</dbReference>
<evidence type="ECO:0000256" key="1">
    <source>
        <dbReference type="ARBA" id="ARBA00004123"/>
    </source>
</evidence>
<dbReference type="PROSITE" id="PS50181">
    <property type="entry name" value="FBOX"/>
    <property type="match status" value="1"/>
</dbReference>
<keyword evidence="10" id="KW-1185">Reference proteome</keyword>
<dbReference type="SUPFAM" id="SSF51197">
    <property type="entry name" value="Clavaminate synthase-like"/>
    <property type="match status" value="1"/>
</dbReference>
<dbReference type="InterPro" id="IPR001810">
    <property type="entry name" value="F-box_dom"/>
</dbReference>
<dbReference type="Proteomes" id="UP000780801">
    <property type="component" value="Unassembled WGS sequence"/>
</dbReference>
<dbReference type="SMART" id="SM00256">
    <property type="entry name" value="FBOX"/>
    <property type="match status" value="1"/>
</dbReference>
<feature type="domain" description="F-box" evidence="7">
    <location>
        <begin position="70"/>
        <end position="116"/>
    </location>
</feature>
<dbReference type="GO" id="GO:0016491">
    <property type="term" value="F:oxidoreductase activity"/>
    <property type="evidence" value="ECO:0007669"/>
    <property type="project" value="UniProtKB-KW"/>
</dbReference>
<dbReference type="PANTHER" id="PTHR12480:SF21">
    <property type="entry name" value="JMJC DOMAIN-CONTAINING PROTEIN 8"/>
    <property type="match status" value="1"/>
</dbReference>
<sequence length="597" mass="68750">MPIHQSPTEESTAQVPRAKKQRIIVRHEKSKMTTQHVMGLQHPLGIKPLGNYYMDATRPDFTGACRSPSLGRLSRLTDEIILEILNLLSPRELLTLGATSRVLYGLSHLDDMWKTFTIDWFKGDWEWQDDTWRATFLKRSDPNYDTSTILQNRDPLKLKYFYSDVLFQPFYCAAIGMDPYVSVENIDRRSNLGLDDFIREYEQPGKPVIIVDGAKHWPAMTKWSTEHFLKHWSDSVLRAESVDMTIENYFKYAQGTKDESPLYLFDKNFGERCKGILDDIEVPVYFREDLFGMMKEQRPDYRWLIVGPARSGSTFHKDPNATSAWNAVITGSKKWIMFPPHILPPGVFTNEDESEVTSPVSLMEWFSNFYASTQFPDDPSLRPLEGICREGEIMFVPRGWWHAVVNLDDCIAVTQNYVGSQNLKETMQFLYLKRDQVSGVVDERREGLYEEFREAVFKSNWTPDQEQDKAEGEAHDTKDKETRDQDSAELTADEIEKRRERIALWLKYEEEIKQLSKAIRRCRAGRGEGGANLVDGDDEPEPLSFWERAKLGADPKSSEGEGEGEGKGEVSGGFSFGFDFGEEEEEEDKENQSNDEC</sequence>
<dbReference type="SMART" id="SM00558">
    <property type="entry name" value="JmjC"/>
    <property type="match status" value="1"/>
</dbReference>
<dbReference type="PROSITE" id="PS51184">
    <property type="entry name" value="JMJC"/>
    <property type="match status" value="1"/>
</dbReference>
<dbReference type="CDD" id="cd09917">
    <property type="entry name" value="F-box_SF"/>
    <property type="match status" value="1"/>
</dbReference>
<evidence type="ECO:0000256" key="3">
    <source>
        <dbReference type="ARBA" id="ARBA00023002"/>
    </source>
</evidence>
<dbReference type="PANTHER" id="PTHR12480">
    <property type="entry name" value="ARGININE DEMETHYLASE AND LYSYL-HYDROXYLASE JMJD"/>
    <property type="match status" value="1"/>
</dbReference>
<dbReference type="AlphaFoldDB" id="A0A9P6KDS3"/>
<evidence type="ECO:0000256" key="6">
    <source>
        <dbReference type="SAM" id="MobiDB-lite"/>
    </source>
</evidence>
<evidence type="ECO:0000313" key="10">
    <source>
        <dbReference type="Proteomes" id="UP000780801"/>
    </source>
</evidence>
<dbReference type="InterPro" id="IPR050910">
    <property type="entry name" value="JMJD6_ArgDemeth/LysHydrox"/>
</dbReference>
<feature type="region of interest" description="Disordered" evidence="6">
    <location>
        <begin position="1"/>
        <end position="20"/>
    </location>
</feature>
<feature type="compositionally biased region" description="Acidic residues" evidence="6">
    <location>
        <begin position="580"/>
        <end position="597"/>
    </location>
</feature>
<evidence type="ECO:0000259" key="7">
    <source>
        <dbReference type="PROSITE" id="PS50181"/>
    </source>
</evidence>
<feature type="region of interest" description="Disordered" evidence="6">
    <location>
        <begin position="526"/>
        <end position="597"/>
    </location>
</feature>
<dbReference type="Gene3D" id="2.60.120.650">
    <property type="entry name" value="Cupin"/>
    <property type="match status" value="1"/>
</dbReference>
<dbReference type="InterPro" id="IPR036047">
    <property type="entry name" value="F-box-like_dom_sf"/>
</dbReference>
<protein>
    <recommendedName>
        <fullName evidence="11">JmjC domain-containing protein</fullName>
    </recommendedName>
</protein>
<dbReference type="OrthoDB" id="424465at2759"/>
<feature type="domain" description="JmjC" evidence="8">
    <location>
        <begin position="271"/>
        <end position="434"/>
    </location>
</feature>
<keyword evidence="2" id="KW-0479">Metal-binding</keyword>
<dbReference type="SUPFAM" id="SSF81383">
    <property type="entry name" value="F-box domain"/>
    <property type="match status" value="1"/>
</dbReference>
<feature type="compositionally biased region" description="Basic and acidic residues" evidence="6">
    <location>
        <begin position="466"/>
        <end position="486"/>
    </location>
</feature>
<feature type="compositionally biased region" description="Polar residues" evidence="6">
    <location>
        <begin position="1"/>
        <end position="14"/>
    </location>
</feature>
<evidence type="ECO:0000256" key="5">
    <source>
        <dbReference type="ARBA" id="ARBA00023242"/>
    </source>
</evidence>
<keyword evidence="5" id="KW-0539">Nucleus</keyword>
<dbReference type="Gene3D" id="1.20.1280.50">
    <property type="match status" value="1"/>
</dbReference>
<feature type="region of interest" description="Disordered" evidence="6">
    <location>
        <begin position="460"/>
        <end position="492"/>
    </location>
</feature>
<dbReference type="InterPro" id="IPR041667">
    <property type="entry name" value="Cupin_8"/>
</dbReference>
<proteinExistence type="predicted"/>
<gene>
    <name evidence="9" type="ORF">BGW38_002116</name>
</gene>